<feature type="compositionally biased region" description="Basic and acidic residues" evidence="1">
    <location>
        <begin position="67"/>
        <end position="82"/>
    </location>
</feature>
<reference evidence="2" key="1">
    <citation type="submission" date="2020-09" db="EMBL/GenBank/DDBJ databases">
        <title>Genome-Enabled Discovery of Anthraquinone Biosynthesis in Senna tora.</title>
        <authorList>
            <person name="Kang S.-H."/>
            <person name="Pandey R.P."/>
            <person name="Lee C.-M."/>
            <person name="Sim J.-S."/>
            <person name="Jeong J.-T."/>
            <person name="Choi B.-S."/>
            <person name="Jung M."/>
            <person name="Ginzburg D."/>
            <person name="Zhao K."/>
            <person name="Won S.Y."/>
            <person name="Oh T.-J."/>
            <person name="Yu Y."/>
            <person name="Kim N.-H."/>
            <person name="Lee O.R."/>
            <person name="Lee T.-H."/>
            <person name="Bashyal P."/>
            <person name="Kim T.-S."/>
            <person name="Lee W.-H."/>
            <person name="Kawkins C."/>
            <person name="Kim C.-K."/>
            <person name="Kim J.S."/>
            <person name="Ahn B.O."/>
            <person name="Rhee S.Y."/>
            <person name="Sohng J.K."/>
        </authorList>
    </citation>
    <scope>NUCLEOTIDE SEQUENCE</scope>
    <source>
        <tissue evidence="2">Leaf</tissue>
    </source>
</reference>
<accession>A0A834T000</accession>
<dbReference type="AlphaFoldDB" id="A0A834T000"/>
<keyword evidence="3" id="KW-1185">Reference proteome</keyword>
<evidence type="ECO:0000313" key="3">
    <source>
        <dbReference type="Proteomes" id="UP000634136"/>
    </source>
</evidence>
<evidence type="ECO:0000256" key="1">
    <source>
        <dbReference type="SAM" id="MobiDB-lite"/>
    </source>
</evidence>
<gene>
    <name evidence="2" type="ORF">G2W53_032882</name>
</gene>
<feature type="region of interest" description="Disordered" evidence="1">
    <location>
        <begin position="63"/>
        <end position="82"/>
    </location>
</feature>
<proteinExistence type="predicted"/>
<comment type="caution">
    <text evidence="2">The sequence shown here is derived from an EMBL/GenBank/DDBJ whole genome shotgun (WGS) entry which is preliminary data.</text>
</comment>
<dbReference type="EMBL" id="JAAIUW010000010">
    <property type="protein sequence ID" value="KAF7811906.1"/>
    <property type="molecule type" value="Genomic_DNA"/>
</dbReference>
<evidence type="ECO:0000313" key="2">
    <source>
        <dbReference type="EMBL" id="KAF7811906.1"/>
    </source>
</evidence>
<protein>
    <submittedName>
        <fullName evidence="2">Uncharacterized protein</fullName>
    </submittedName>
</protein>
<name>A0A834T000_9FABA</name>
<organism evidence="2 3">
    <name type="scientific">Senna tora</name>
    <dbReference type="NCBI Taxonomy" id="362788"/>
    <lineage>
        <taxon>Eukaryota</taxon>
        <taxon>Viridiplantae</taxon>
        <taxon>Streptophyta</taxon>
        <taxon>Embryophyta</taxon>
        <taxon>Tracheophyta</taxon>
        <taxon>Spermatophyta</taxon>
        <taxon>Magnoliopsida</taxon>
        <taxon>eudicotyledons</taxon>
        <taxon>Gunneridae</taxon>
        <taxon>Pentapetalae</taxon>
        <taxon>rosids</taxon>
        <taxon>fabids</taxon>
        <taxon>Fabales</taxon>
        <taxon>Fabaceae</taxon>
        <taxon>Caesalpinioideae</taxon>
        <taxon>Cassia clade</taxon>
        <taxon>Senna</taxon>
    </lineage>
</organism>
<dbReference type="Proteomes" id="UP000634136">
    <property type="component" value="Unassembled WGS sequence"/>
</dbReference>
<sequence>MAKGEKMAIRKAISNLHHQSLKCRLNTNDSEKEYGDYLQEIDKRSMIRYLWLNYIKLPQESYPSIDLRPEDNAQADKDDTQH</sequence>